<organism evidence="2 3">
    <name type="scientific">Rotaria socialis</name>
    <dbReference type="NCBI Taxonomy" id="392032"/>
    <lineage>
        <taxon>Eukaryota</taxon>
        <taxon>Metazoa</taxon>
        <taxon>Spiralia</taxon>
        <taxon>Gnathifera</taxon>
        <taxon>Rotifera</taxon>
        <taxon>Eurotatoria</taxon>
        <taxon>Bdelloidea</taxon>
        <taxon>Philodinida</taxon>
        <taxon>Philodinidae</taxon>
        <taxon>Rotaria</taxon>
    </lineage>
</organism>
<gene>
    <name evidence="2" type="ORF">TOA249_LOCUS15179</name>
</gene>
<evidence type="ECO:0000313" key="3">
    <source>
        <dbReference type="Proteomes" id="UP000663838"/>
    </source>
</evidence>
<keyword evidence="1" id="KW-0812">Transmembrane</keyword>
<proteinExistence type="predicted"/>
<dbReference type="Proteomes" id="UP000663838">
    <property type="component" value="Unassembled WGS sequence"/>
</dbReference>
<evidence type="ECO:0000313" key="2">
    <source>
        <dbReference type="EMBL" id="CAF4669503.1"/>
    </source>
</evidence>
<reference evidence="2" key="1">
    <citation type="submission" date="2021-02" db="EMBL/GenBank/DDBJ databases">
        <authorList>
            <person name="Nowell W R."/>
        </authorList>
    </citation>
    <scope>NUCLEOTIDE SEQUENCE</scope>
</reference>
<keyword evidence="1" id="KW-0472">Membrane</keyword>
<accession>A0A821GUX7</accession>
<feature type="transmembrane region" description="Helical" evidence="1">
    <location>
        <begin position="242"/>
        <end position="264"/>
    </location>
</feature>
<name>A0A821GUX7_9BILA</name>
<keyword evidence="1" id="KW-1133">Transmembrane helix</keyword>
<dbReference type="AlphaFoldDB" id="A0A821GUX7"/>
<comment type="caution">
    <text evidence="2">The sequence shown here is derived from an EMBL/GenBank/DDBJ whole genome shotgun (WGS) entry which is preliminary data.</text>
</comment>
<protein>
    <submittedName>
        <fullName evidence="2">Uncharacterized protein</fullName>
    </submittedName>
</protein>
<evidence type="ECO:0000256" key="1">
    <source>
        <dbReference type="SAM" id="Phobius"/>
    </source>
</evidence>
<sequence length="280" mass="32490">MNIRYEFLIRARPDSGRAAVNQKLEPLNNLTMVIPDQHHFGDYNDRFAIGSISMMEKYTSRWHNFSACYIKNIHAEPFLSSSPIILFITVNQSSPNSSPLNLIINFTESLDFSLQVNEIHLGLLVIQSNFIINNQSELVYSSHDIPILNWKNSNSNEYDLVGIVHLDNNENENNLNMCQWTFDRWNQIFNGNSSNKSSFVHILTTENTNLMFTLMNPTNLLPPAPYLSILHCFPYRLETTELILVLCSMFIFVVFLSMSIFLHCRKEEYQFFSKLAMKKN</sequence>
<dbReference type="EMBL" id="CAJOBS010000977">
    <property type="protein sequence ID" value="CAF4669503.1"/>
    <property type="molecule type" value="Genomic_DNA"/>
</dbReference>